<dbReference type="AlphaFoldDB" id="A0A645CVW9"/>
<protein>
    <recommendedName>
        <fullName evidence="2">ComF operon protein 2</fullName>
    </recommendedName>
</protein>
<dbReference type="EMBL" id="VSSQ01030496">
    <property type="protein sequence ID" value="MPM81049.1"/>
    <property type="molecule type" value="Genomic_DNA"/>
</dbReference>
<proteinExistence type="predicted"/>
<evidence type="ECO:0000313" key="1">
    <source>
        <dbReference type="EMBL" id="MPM81049.1"/>
    </source>
</evidence>
<sequence>MRLSTPKEMVLVNLAEQLVADRLDAVFEKFNCCRCNKCKQDAAALALNMLPAHYVVAAPDELPALLEQCPTKEVSAALIKAILQVKNHPMH</sequence>
<organism evidence="1">
    <name type="scientific">bioreactor metagenome</name>
    <dbReference type="NCBI Taxonomy" id="1076179"/>
    <lineage>
        <taxon>unclassified sequences</taxon>
        <taxon>metagenomes</taxon>
        <taxon>ecological metagenomes</taxon>
    </lineage>
</organism>
<accession>A0A645CVW9</accession>
<reference evidence="1" key="1">
    <citation type="submission" date="2019-08" db="EMBL/GenBank/DDBJ databases">
        <authorList>
            <person name="Kucharzyk K."/>
            <person name="Murdoch R.W."/>
            <person name="Higgins S."/>
            <person name="Loffler F."/>
        </authorList>
    </citation>
    <scope>NUCLEOTIDE SEQUENCE</scope>
</reference>
<name>A0A645CVW9_9ZZZZ</name>
<gene>
    <name evidence="1" type="ORF">SDC9_128101</name>
</gene>
<dbReference type="InterPro" id="IPR019657">
    <property type="entry name" value="ComFB"/>
</dbReference>
<evidence type="ECO:0008006" key="2">
    <source>
        <dbReference type="Google" id="ProtNLM"/>
    </source>
</evidence>
<comment type="caution">
    <text evidence="1">The sequence shown here is derived from an EMBL/GenBank/DDBJ whole genome shotgun (WGS) entry which is preliminary data.</text>
</comment>
<dbReference type="Pfam" id="PF10719">
    <property type="entry name" value="ComFB"/>
    <property type="match status" value="1"/>
</dbReference>